<dbReference type="InterPro" id="IPR022749">
    <property type="entry name" value="D12N6_MeTrfase_N"/>
</dbReference>
<dbReference type="Proteomes" id="UP000517694">
    <property type="component" value="Unassembled WGS sequence"/>
</dbReference>
<protein>
    <submittedName>
        <fullName evidence="4">Type I restriction-modification system subunit M N-terminal domain-containing protein</fullName>
    </submittedName>
</protein>
<keyword evidence="2" id="KW-0680">Restriction system</keyword>
<evidence type="ECO:0000259" key="3">
    <source>
        <dbReference type="Pfam" id="PF12161"/>
    </source>
</evidence>
<dbReference type="Pfam" id="PF12161">
    <property type="entry name" value="HsdM_N"/>
    <property type="match status" value="1"/>
</dbReference>
<evidence type="ECO:0000256" key="1">
    <source>
        <dbReference type="ARBA" id="ARBA00006594"/>
    </source>
</evidence>
<dbReference type="AlphaFoldDB" id="A0A7X1I0C3"/>
<name>A0A7X1I0C3_9ACTN</name>
<dbReference type="Gene3D" id="1.20.1260.30">
    <property type="match status" value="1"/>
</dbReference>
<dbReference type="InterPro" id="IPR038333">
    <property type="entry name" value="T1MK-like_N_sf"/>
</dbReference>
<dbReference type="EMBL" id="JACMHY010000005">
    <property type="protein sequence ID" value="MBC2866369.1"/>
    <property type="molecule type" value="Genomic_DNA"/>
</dbReference>
<evidence type="ECO:0000313" key="4">
    <source>
        <dbReference type="EMBL" id="MBC2866369.1"/>
    </source>
</evidence>
<dbReference type="OrthoDB" id="9784823at2"/>
<accession>A0A7X1I0C3</accession>
<gene>
    <name evidence="4" type="ORF">H1R13_15685</name>
</gene>
<feature type="domain" description="N6 adenine-specific DNA methyltransferase N-terminal" evidence="3">
    <location>
        <begin position="9"/>
        <end position="83"/>
    </location>
</feature>
<evidence type="ECO:0000313" key="5">
    <source>
        <dbReference type="Proteomes" id="UP000517694"/>
    </source>
</evidence>
<dbReference type="SUPFAM" id="SSF53335">
    <property type="entry name" value="S-adenosyl-L-methionine-dependent methyltransferases"/>
    <property type="match status" value="1"/>
</dbReference>
<comment type="similarity">
    <text evidence="1">Belongs to the N(4)/N(6)-methyltransferase family.</text>
</comment>
<reference evidence="4 5" key="1">
    <citation type="submission" date="2020-08" db="EMBL/GenBank/DDBJ databases">
        <title>Whole-Genome Sequence of French Clinical Streptomyces mexicanus Strain Q0842.</title>
        <authorList>
            <person name="Boxberger M."/>
            <person name="La Scola B."/>
        </authorList>
    </citation>
    <scope>NUCLEOTIDE SEQUENCE [LARGE SCALE GENOMIC DNA]</scope>
    <source>
        <strain evidence="4 5">Marseille-Q0842</strain>
    </source>
</reference>
<comment type="caution">
    <text evidence="4">The sequence shown here is derived from an EMBL/GenBank/DDBJ whole genome shotgun (WGS) entry which is preliminary data.</text>
</comment>
<dbReference type="GO" id="GO:0009307">
    <property type="term" value="P:DNA restriction-modification system"/>
    <property type="evidence" value="ECO:0007669"/>
    <property type="project" value="UniProtKB-KW"/>
</dbReference>
<proteinExistence type="inferred from homology"/>
<keyword evidence="5" id="KW-1185">Reference proteome</keyword>
<dbReference type="RefSeq" id="WP_159672476.1">
    <property type="nucleotide sequence ID" value="NZ_JACMHY010000005.1"/>
</dbReference>
<organism evidence="4 5">
    <name type="scientific">Streptomyces mexicanus</name>
    <dbReference type="NCBI Taxonomy" id="178566"/>
    <lineage>
        <taxon>Bacteria</taxon>
        <taxon>Bacillati</taxon>
        <taxon>Actinomycetota</taxon>
        <taxon>Actinomycetes</taxon>
        <taxon>Kitasatosporales</taxon>
        <taxon>Streptomycetaceae</taxon>
        <taxon>Streptomyces</taxon>
    </lineage>
</organism>
<evidence type="ECO:0000256" key="2">
    <source>
        <dbReference type="ARBA" id="ARBA00022747"/>
    </source>
</evidence>
<dbReference type="InterPro" id="IPR029063">
    <property type="entry name" value="SAM-dependent_MTases_sf"/>
</dbReference>
<sequence>MSDGTGHLSKLVWSVADLLRRDFKSSEYGRVILPFTVLRRLDCLLAPSRRAVLDEAERTAGEQEREQRLTAASGWPFYNSSRFSMG</sequence>